<dbReference type="AlphaFoldDB" id="A0A4R6U283"/>
<proteinExistence type="predicted"/>
<protein>
    <submittedName>
        <fullName evidence="1">Uncharacterized protein</fullName>
    </submittedName>
</protein>
<comment type="caution">
    <text evidence="1">The sequence shown here is derived from an EMBL/GenBank/DDBJ whole genome shotgun (WGS) entry which is preliminary data.</text>
</comment>
<organism evidence="1 2">
    <name type="scientific">Aureibacillus halotolerans</name>
    <dbReference type="NCBI Taxonomy" id="1508390"/>
    <lineage>
        <taxon>Bacteria</taxon>
        <taxon>Bacillati</taxon>
        <taxon>Bacillota</taxon>
        <taxon>Bacilli</taxon>
        <taxon>Bacillales</taxon>
        <taxon>Bacillaceae</taxon>
        <taxon>Aureibacillus</taxon>
    </lineage>
</organism>
<dbReference type="EMBL" id="SNYJ01000006">
    <property type="protein sequence ID" value="TDQ40450.1"/>
    <property type="molecule type" value="Genomic_DNA"/>
</dbReference>
<name>A0A4R6U283_9BACI</name>
<sequence>MNSSQTDTTFHFKTDSLDAHMSQIESWVMEQFDGAILLEYMKEEVVGNARGVRKNAEMFNKSDLLTPIGQLLLKGFFEQSGWTYKVVVIKPDEHI</sequence>
<evidence type="ECO:0000313" key="2">
    <source>
        <dbReference type="Proteomes" id="UP000295632"/>
    </source>
</evidence>
<keyword evidence="2" id="KW-1185">Reference proteome</keyword>
<dbReference type="RefSeq" id="WP_133580258.1">
    <property type="nucleotide sequence ID" value="NZ_SNYJ01000006.1"/>
</dbReference>
<reference evidence="1 2" key="1">
    <citation type="submission" date="2019-03" db="EMBL/GenBank/DDBJ databases">
        <title>Genomic Encyclopedia of Type Strains, Phase IV (KMG-IV): sequencing the most valuable type-strain genomes for metagenomic binning, comparative biology and taxonomic classification.</title>
        <authorList>
            <person name="Goeker M."/>
        </authorList>
    </citation>
    <scope>NUCLEOTIDE SEQUENCE [LARGE SCALE GENOMIC DNA]</scope>
    <source>
        <strain evidence="1 2">DSM 28697</strain>
    </source>
</reference>
<accession>A0A4R6U283</accession>
<gene>
    <name evidence="1" type="ORF">EV213_106168</name>
</gene>
<dbReference type="Proteomes" id="UP000295632">
    <property type="component" value="Unassembled WGS sequence"/>
</dbReference>
<evidence type="ECO:0000313" key="1">
    <source>
        <dbReference type="EMBL" id="TDQ40450.1"/>
    </source>
</evidence>